<evidence type="ECO:0000256" key="2">
    <source>
        <dbReference type="SAM" id="Phobius"/>
    </source>
</evidence>
<evidence type="ECO:0000256" key="1">
    <source>
        <dbReference type="SAM" id="Coils"/>
    </source>
</evidence>
<evidence type="ECO:0000313" key="4">
    <source>
        <dbReference type="Proteomes" id="UP000321790"/>
    </source>
</evidence>
<dbReference type="InterPro" id="IPR011990">
    <property type="entry name" value="TPR-like_helical_dom_sf"/>
</dbReference>
<proteinExistence type="predicted"/>
<dbReference type="Gene3D" id="1.25.40.10">
    <property type="entry name" value="Tetratricopeptide repeat domain"/>
    <property type="match status" value="1"/>
</dbReference>
<keyword evidence="2" id="KW-0812">Transmembrane</keyword>
<dbReference type="OrthoDB" id="979271at2"/>
<dbReference type="AlphaFoldDB" id="A0A5C7AVT1"/>
<reference evidence="4" key="1">
    <citation type="submission" date="2019-08" db="EMBL/GenBank/DDBJ databases">
        <title>Seonamhaeicola sediminis sp. nov., isolated from marine sediment.</title>
        <authorList>
            <person name="Cao W.R."/>
        </authorList>
    </citation>
    <scope>NUCLEOTIDE SEQUENCE [LARGE SCALE GENOMIC DNA]</scope>
    <source>
        <strain evidence="4">Gy8</strain>
    </source>
</reference>
<accession>A0A5C7AVT1</accession>
<feature type="coiled-coil region" evidence="1">
    <location>
        <begin position="45"/>
        <end position="72"/>
    </location>
</feature>
<organism evidence="3 4">
    <name type="scientific">Seonamhaeicola algicola</name>
    <dbReference type="NCBI Taxonomy" id="1719036"/>
    <lineage>
        <taxon>Bacteria</taxon>
        <taxon>Pseudomonadati</taxon>
        <taxon>Bacteroidota</taxon>
        <taxon>Flavobacteriia</taxon>
        <taxon>Flavobacteriales</taxon>
        <taxon>Flavobacteriaceae</taxon>
    </lineage>
</organism>
<dbReference type="RefSeq" id="WP_147131321.1">
    <property type="nucleotide sequence ID" value="NZ_VOSC01000012.1"/>
</dbReference>
<sequence>MNNKELIALYFENKLSAEQTSVFQNLLNTDAQFRAQFEFEKQVKKAIISTKKDALKARFKELEQRKTKKNTSKYYKIAIAASLIIALGFFGLWKKNEPINNEKLFATYFEPYANVIAPSARGNDTEDLKTEAFRYYDTHNYNLALTEFEVLYSTTQTSYYLFYQAICQLQLNNTNKAISLLEAHKQYQDKVSQHRNWYLALAYLKANNLKKSQEILKQIISKKNYKYKAAETILKKLD</sequence>
<name>A0A5C7AVT1_9FLAO</name>
<keyword evidence="2" id="KW-1133">Transmembrane helix</keyword>
<dbReference type="EMBL" id="VOSC01000012">
    <property type="protein sequence ID" value="TXE12758.1"/>
    <property type="molecule type" value="Genomic_DNA"/>
</dbReference>
<keyword evidence="1" id="KW-0175">Coiled coil</keyword>
<keyword evidence="4" id="KW-1185">Reference proteome</keyword>
<feature type="transmembrane region" description="Helical" evidence="2">
    <location>
        <begin position="74"/>
        <end position="93"/>
    </location>
</feature>
<dbReference type="SUPFAM" id="SSF48452">
    <property type="entry name" value="TPR-like"/>
    <property type="match status" value="1"/>
</dbReference>
<evidence type="ECO:0008006" key="5">
    <source>
        <dbReference type="Google" id="ProtNLM"/>
    </source>
</evidence>
<comment type="caution">
    <text evidence="3">The sequence shown here is derived from an EMBL/GenBank/DDBJ whole genome shotgun (WGS) entry which is preliminary data.</text>
</comment>
<gene>
    <name evidence="3" type="ORF">FUA26_02875</name>
</gene>
<keyword evidence="2" id="KW-0472">Membrane</keyword>
<dbReference type="Proteomes" id="UP000321790">
    <property type="component" value="Unassembled WGS sequence"/>
</dbReference>
<evidence type="ECO:0000313" key="3">
    <source>
        <dbReference type="EMBL" id="TXE12758.1"/>
    </source>
</evidence>
<protein>
    <recommendedName>
        <fullName evidence="5">Tetratricopeptide repeat protein</fullName>
    </recommendedName>
</protein>